<keyword evidence="3" id="KW-1185">Reference proteome</keyword>
<sequence>MSDAQLQSATAAWIVGDTCSKNGSQSDLPAAVAFLDYVGSQLRSQDPARVQAMIQAFQPDLRRNGVTPQDCNKFAFLAAKHQIALAEQQRRKQEYEASLAQLNATANSMQVNTPRATKCQYYAWGNMVSCY</sequence>
<dbReference type="Proteomes" id="UP001652503">
    <property type="component" value="Unassembled WGS sequence"/>
</dbReference>
<dbReference type="RefSeq" id="WP_263721364.1">
    <property type="nucleotide sequence ID" value="NZ_JAOWLA010000007.1"/>
</dbReference>
<accession>A0ABT2Z127</accession>
<reference evidence="2 3" key="1">
    <citation type="submission" date="2022-10" db="EMBL/GenBank/DDBJ databases">
        <title>Defluviimonas sp. nov., isolated from ocean surface water.</title>
        <authorList>
            <person name="He W."/>
            <person name="Wang L."/>
            <person name="Zhang D.-F."/>
        </authorList>
    </citation>
    <scope>NUCLEOTIDE SEQUENCE [LARGE SCALE GENOMIC DNA]</scope>
    <source>
        <strain evidence="2 3">WL0075</strain>
    </source>
</reference>
<feature type="coiled-coil region" evidence="1">
    <location>
        <begin position="78"/>
        <end position="112"/>
    </location>
</feature>
<dbReference type="EMBL" id="JAOWLA010000007">
    <property type="protein sequence ID" value="MCV2864842.1"/>
    <property type="molecule type" value="Genomic_DNA"/>
</dbReference>
<evidence type="ECO:0000313" key="2">
    <source>
        <dbReference type="EMBL" id="MCV2864842.1"/>
    </source>
</evidence>
<comment type="caution">
    <text evidence="2">The sequence shown here is derived from an EMBL/GenBank/DDBJ whole genome shotgun (WGS) entry which is preliminary data.</text>
</comment>
<protein>
    <submittedName>
        <fullName evidence="2">Uncharacterized protein</fullName>
    </submittedName>
</protein>
<name>A0ABT2Z127_9RHOB</name>
<organism evidence="2 3">
    <name type="scientific">Albidovulum sediminicola</name>
    <dbReference type="NCBI Taxonomy" id="2984331"/>
    <lineage>
        <taxon>Bacteria</taxon>
        <taxon>Pseudomonadati</taxon>
        <taxon>Pseudomonadota</taxon>
        <taxon>Alphaproteobacteria</taxon>
        <taxon>Rhodobacterales</taxon>
        <taxon>Paracoccaceae</taxon>
        <taxon>Albidovulum</taxon>
    </lineage>
</organism>
<proteinExistence type="predicted"/>
<evidence type="ECO:0000256" key="1">
    <source>
        <dbReference type="SAM" id="Coils"/>
    </source>
</evidence>
<evidence type="ECO:0000313" key="3">
    <source>
        <dbReference type="Proteomes" id="UP001652503"/>
    </source>
</evidence>
<gene>
    <name evidence="2" type="ORF">OE647_08850</name>
</gene>
<keyword evidence="1" id="KW-0175">Coiled coil</keyword>